<dbReference type="RefSeq" id="WP_146993627.1">
    <property type="nucleotide sequence ID" value="NZ_BJUD01000021.1"/>
</dbReference>
<dbReference type="SUPFAM" id="SSF53807">
    <property type="entry name" value="Helical backbone' metal receptor"/>
    <property type="match status" value="1"/>
</dbReference>
<keyword evidence="2" id="KW-0813">Transport</keyword>
<evidence type="ECO:0000313" key="8">
    <source>
        <dbReference type="Proteomes" id="UP000321429"/>
    </source>
</evidence>
<evidence type="ECO:0000256" key="4">
    <source>
        <dbReference type="ARBA" id="ARBA00022729"/>
    </source>
</evidence>
<evidence type="ECO:0000256" key="3">
    <source>
        <dbReference type="ARBA" id="ARBA00022723"/>
    </source>
</evidence>
<accession>A0A0R2L3H8</accession>
<dbReference type="GO" id="GO:0030313">
    <property type="term" value="C:cell envelope"/>
    <property type="evidence" value="ECO:0007669"/>
    <property type="project" value="UniProtKB-SubCell"/>
</dbReference>
<dbReference type="AlphaFoldDB" id="A0A0R2L3H8"/>
<reference evidence="5 8" key="2">
    <citation type="submission" date="2019-07" db="EMBL/GenBank/DDBJ databases">
        <title>Whole genome shotgun sequence of Lactobacillus siliginis NBRC 101315.</title>
        <authorList>
            <person name="Hosoyama A."/>
            <person name="Uohara A."/>
            <person name="Ohji S."/>
            <person name="Ichikawa N."/>
        </authorList>
    </citation>
    <scope>NUCLEOTIDE SEQUENCE [LARGE SCALE GENOMIC DNA]</scope>
    <source>
        <strain evidence="5 8">NBRC 101315</strain>
    </source>
</reference>
<dbReference type="EMBL" id="BJUD01000021">
    <property type="protein sequence ID" value="GEK28839.1"/>
    <property type="molecule type" value="Genomic_DNA"/>
</dbReference>
<dbReference type="Gene3D" id="3.40.50.1980">
    <property type="entry name" value="Nitrogenase molybdenum iron protein domain"/>
    <property type="match status" value="2"/>
</dbReference>
<evidence type="ECO:0000313" key="7">
    <source>
        <dbReference type="Proteomes" id="UP000051139"/>
    </source>
</evidence>
<dbReference type="EMBL" id="JQCB01000006">
    <property type="protein sequence ID" value="KRN95984.1"/>
    <property type="molecule type" value="Genomic_DNA"/>
</dbReference>
<protein>
    <submittedName>
        <fullName evidence="5">Metal ABC transporter substrate-binding protein</fullName>
    </submittedName>
</protein>
<dbReference type="InterPro" id="IPR050492">
    <property type="entry name" value="Bact_metal-bind_prot9"/>
</dbReference>
<evidence type="ECO:0000256" key="1">
    <source>
        <dbReference type="ARBA" id="ARBA00004196"/>
    </source>
</evidence>
<dbReference type="PATRIC" id="fig|348151.3.peg.1709"/>
<evidence type="ECO:0000256" key="2">
    <source>
        <dbReference type="ARBA" id="ARBA00022448"/>
    </source>
</evidence>
<proteinExistence type="predicted"/>
<organism evidence="6 7">
    <name type="scientific">Furfurilactobacillus siliginis</name>
    <dbReference type="NCBI Taxonomy" id="348151"/>
    <lineage>
        <taxon>Bacteria</taxon>
        <taxon>Bacillati</taxon>
        <taxon>Bacillota</taxon>
        <taxon>Bacilli</taxon>
        <taxon>Lactobacillales</taxon>
        <taxon>Lactobacillaceae</taxon>
        <taxon>Furfurilactobacillus</taxon>
    </lineage>
</organism>
<reference evidence="6 7" key="1">
    <citation type="journal article" date="2015" name="Genome Announc.">
        <title>Expanding the biotechnology potential of lactobacilli through comparative genomics of 213 strains and associated genera.</title>
        <authorList>
            <person name="Sun Z."/>
            <person name="Harris H.M."/>
            <person name="McCann A."/>
            <person name="Guo C."/>
            <person name="Argimon S."/>
            <person name="Zhang W."/>
            <person name="Yang X."/>
            <person name="Jeffery I.B."/>
            <person name="Cooney J.C."/>
            <person name="Kagawa T.F."/>
            <person name="Liu W."/>
            <person name="Song Y."/>
            <person name="Salvetti E."/>
            <person name="Wrobel A."/>
            <person name="Rasinkangas P."/>
            <person name="Parkhill J."/>
            <person name="Rea M.C."/>
            <person name="O'Sullivan O."/>
            <person name="Ritari J."/>
            <person name="Douillard F.P."/>
            <person name="Paul Ross R."/>
            <person name="Yang R."/>
            <person name="Briner A.E."/>
            <person name="Felis G.E."/>
            <person name="de Vos W.M."/>
            <person name="Barrangou R."/>
            <person name="Klaenhammer T.R."/>
            <person name="Caufield P.W."/>
            <person name="Cui Y."/>
            <person name="Zhang H."/>
            <person name="O'Toole P.W."/>
        </authorList>
    </citation>
    <scope>NUCLEOTIDE SEQUENCE [LARGE SCALE GENOMIC DNA]</scope>
    <source>
        <strain evidence="6 7">DSM 22696</strain>
    </source>
</reference>
<dbReference type="InterPro" id="IPR006127">
    <property type="entry name" value="ZnuA-like"/>
</dbReference>
<dbReference type="GO" id="GO:0030001">
    <property type="term" value="P:metal ion transport"/>
    <property type="evidence" value="ECO:0007669"/>
    <property type="project" value="InterPro"/>
</dbReference>
<evidence type="ECO:0000313" key="6">
    <source>
        <dbReference type="EMBL" id="KRN95984.1"/>
    </source>
</evidence>
<dbReference type="STRING" id="348151.IV55_GL001657"/>
<dbReference type="GO" id="GO:0046872">
    <property type="term" value="F:metal ion binding"/>
    <property type="evidence" value="ECO:0007669"/>
    <property type="project" value="UniProtKB-KW"/>
</dbReference>
<keyword evidence="4" id="KW-0732">Signal</keyword>
<keyword evidence="7" id="KW-1185">Reference proteome</keyword>
<dbReference type="PANTHER" id="PTHR42953">
    <property type="entry name" value="HIGH-AFFINITY ZINC UPTAKE SYSTEM PROTEIN ZNUA-RELATED"/>
    <property type="match status" value="1"/>
</dbReference>
<gene>
    <name evidence="6" type="ORF">IV55_GL001657</name>
    <name evidence="5" type="ORF">LSI01_11500</name>
</gene>
<comment type="caution">
    <text evidence="6">The sequence shown here is derived from an EMBL/GenBank/DDBJ whole genome shotgun (WGS) entry which is preliminary data.</text>
</comment>
<dbReference type="Proteomes" id="UP000321429">
    <property type="component" value="Unassembled WGS sequence"/>
</dbReference>
<dbReference type="Pfam" id="PF01297">
    <property type="entry name" value="ZnuA"/>
    <property type="match status" value="1"/>
</dbReference>
<evidence type="ECO:0000313" key="5">
    <source>
        <dbReference type="EMBL" id="GEK28839.1"/>
    </source>
</evidence>
<dbReference type="PANTHER" id="PTHR42953:SF1">
    <property type="entry name" value="METAL-BINDING PROTEIN HI_0362-RELATED"/>
    <property type="match status" value="1"/>
</dbReference>
<dbReference type="Proteomes" id="UP000051139">
    <property type="component" value="Unassembled WGS sequence"/>
</dbReference>
<name>A0A0R2L3H8_9LACO</name>
<comment type="subcellular location">
    <subcellularLocation>
        <location evidence="1">Cell envelope</location>
    </subcellularLocation>
</comment>
<sequence>MERKSLHRIIALIMVTIVSTLMGLVQTGQAASRHIEVVSSLDFYAETAQAVLGTQGTATAIINSPSIDAEDFEPTTRTARQVADADVVIESGLGYDDWLHKVVAANDQQNVTINVGERLLHRKVGDNPHVWYAPKTMNRLTDALVQRFSKLQPRNKQLFAKNAQRYLATLKPWQDQVAAIKAQAQGKKVAVSEPVMNDTLQAAGLRVTNDHFARAVEEGTDPSPADIAHLTKALKQHRIAVWVVNVQNSQRVVDDMTATARKAGVPVIKVTETLPAHQTYSQWMTKQTTALQQALNKNR</sequence>
<keyword evidence="3" id="KW-0479">Metal-binding</keyword>
<dbReference type="OrthoDB" id="9810636at2"/>